<feature type="domain" description="R3H-associated N-terminal" evidence="1">
    <location>
        <begin position="36"/>
        <end position="82"/>
    </location>
</feature>
<evidence type="ECO:0000259" key="1">
    <source>
        <dbReference type="Pfam" id="PF13902"/>
    </source>
</evidence>
<dbReference type="Proteomes" id="UP000694395">
    <property type="component" value="Chromosome 5"/>
</dbReference>
<dbReference type="Pfam" id="PF13902">
    <property type="entry name" value="R3H-assoc"/>
    <property type="match status" value="1"/>
</dbReference>
<protein>
    <recommendedName>
        <fullName evidence="1">R3H-associated N-terminal domain-containing protein</fullName>
    </recommendedName>
</protein>
<organism evidence="2 3">
    <name type="scientific">Oncorhynchus mykiss</name>
    <name type="common">Rainbow trout</name>
    <name type="synonym">Salmo gairdneri</name>
    <dbReference type="NCBI Taxonomy" id="8022"/>
    <lineage>
        <taxon>Eukaryota</taxon>
        <taxon>Metazoa</taxon>
        <taxon>Chordata</taxon>
        <taxon>Craniata</taxon>
        <taxon>Vertebrata</taxon>
        <taxon>Euteleostomi</taxon>
        <taxon>Actinopterygii</taxon>
        <taxon>Neopterygii</taxon>
        <taxon>Teleostei</taxon>
        <taxon>Protacanthopterygii</taxon>
        <taxon>Salmoniformes</taxon>
        <taxon>Salmonidae</taxon>
        <taxon>Salmoninae</taxon>
        <taxon>Oncorhynchus</taxon>
    </lineage>
</organism>
<dbReference type="Ensembl" id="ENSOMYT00000002711.2">
    <property type="protein sequence ID" value="ENSOMYP00000002423.2"/>
    <property type="gene ID" value="ENSOMYG00000001284.2"/>
</dbReference>
<reference evidence="2" key="3">
    <citation type="submission" date="2025-09" db="UniProtKB">
        <authorList>
            <consortium name="Ensembl"/>
        </authorList>
    </citation>
    <scope>IDENTIFICATION</scope>
</reference>
<accession>A0A8C7NE53</accession>
<dbReference type="AlphaFoldDB" id="A0A8C7NE53"/>
<reference evidence="2" key="2">
    <citation type="submission" date="2025-08" db="UniProtKB">
        <authorList>
            <consortium name="Ensembl"/>
        </authorList>
    </citation>
    <scope>IDENTIFICATION</scope>
</reference>
<sequence length="203" mass="23580">ILILTGVNEDSCSLKTERKCSSLPNSPAKCVSLTKKKQFFINQTICNSDLTPRAKGKKNQRRQENSCYLANRLDRNECSKDEAEVCTLLVEQEKLQALLEEAKRNNCNKLLKDQREGESPGHFYFPRSHWFRVHLRYLEENILSFFGAQPHSVYATNLGSRLDLHRYSVLVIKWTWSFTKYGCLLYITPTLSQHNCNGFLWVK</sequence>
<reference evidence="2" key="1">
    <citation type="submission" date="2020-07" db="EMBL/GenBank/DDBJ databases">
        <title>A long reads based de novo assembly of the rainbow trout Arlee double haploid line genome.</title>
        <authorList>
            <person name="Gao G."/>
            <person name="Palti Y."/>
        </authorList>
    </citation>
    <scope>NUCLEOTIDE SEQUENCE [LARGE SCALE GENOMIC DNA]</scope>
</reference>
<evidence type="ECO:0000313" key="2">
    <source>
        <dbReference type="Ensembl" id="ENSOMYP00000002423.2"/>
    </source>
</evidence>
<dbReference type="GeneTree" id="ENSGT01020000231482"/>
<evidence type="ECO:0000313" key="3">
    <source>
        <dbReference type="Proteomes" id="UP000694395"/>
    </source>
</evidence>
<dbReference type="InterPro" id="IPR025952">
    <property type="entry name" value="R3H-assoc_dom"/>
</dbReference>
<proteinExistence type="predicted"/>
<keyword evidence="3" id="KW-1185">Reference proteome</keyword>
<name>A0A8C7NE53_ONCMY</name>